<organism evidence="7 8">
    <name type="scientific">Vibrio vulnificus</name>
    <dbReference type="NCBI Taxonomy" id="672"/>
    <lineage>
        <taxon>Bacteria</taxon>
        <taxon>Pseudomonadati</taxon>
        <taxon>Pseudomonadota</taxon>
        <taxon>Gammaproteobacteria</taxon>
        <taxon>Vibrionales</taxon>
        <taxon>Vibrionaceae</taxon>
        <taxon>Vibrio</taxon>
    </lineage>
</organism>
<evidence type="ECO:0000256" key="1">
    <source>
        <dbReference type="ARBA" id="ARBA00022741"/>
    </source>
</evidence>
<proteinExistence type="predicted"/>
<keyword evidence="4" id="KW-0067">ATP-binding</keyword>
<dbReference type="CDD" id="cd17917">
    <property type="entry name" value="DEXHc_RHA-like"/>
    <property type="match status" value="1"/>
</dbReference>
<dbReference type="AlphaFoldDB" id="A0A2S3R833"/>
<dbReference type="Proteomes" id="UP000237466">
    <property type="component" value="Unassembled WGS sequence"/>
</dbReference>
<evidence type="ECO:0000256" key="3">
    <source>
        <dbReference type="ARBA" id="ARBA00022806"/>
    </source>
</evidence>
<dbReference type="SMART" id="SM00847">
    <property type="entry name" value="HA2"/>
    <property type="match status" value="1"/>
</dbReference>
<dbReference type="EMBL" id="PDGH01000026">
    <property type="protein sequence ID" value="POB49868.1"/>
    <property type="molecule type" value="Genomic_DNA"/>
</dbReference>
<dbReference type="PANTHER" id="PTHR43519">
    <property type="entry name" value="ATP-DEPENDENT RNA HELICASE HRPB"/>
    <property type="match status" value="1"/>
</dbReference>
<name>A0A2S3R833_VIBVL</name>
<keyword evidence="3 7" id="KW-0347">Helicase</keyword>
<reference evidence="7 8" key="1">
    <citation type="journal article" date="2018" name="Front. Microbiol.">
        <title>Phylogeny of Vibrio vulnificus from the Analysis of the Core-Genome: Implications for Intra-Species Taxonomy.</title>
        <authorList>
            <person name="Roig F.J."/>
            <person name="Gonzalez-Candelas F."/>
            <person name="Sanjuan E."/>
            <person name="Fouz B."/>
            <person name="Feil E.J."/>
            <person name="Llorens C."/>
            <person name="Baker-Austin C."/>
            <person name="Oliver J.D."/>
            <person name="Danin-Poleg Y."/>
            <person name="Gibas C.J."/>
            <person name="Kashi Y."/>
            <person name="Gulig P.A."/>
            <person name="Morrison S.S."/>
            <person name="Amaro C."/>
        </authorList>
    </citation>
    <scope>NUCLEOTIDE SEQUENCE [LARGE SCALE GENOMIC DNA]</scope>
    <source>
        <strain evidence="7 8">CECT4608</strain>
    </source>
</reference>
<comment type="caution">
    <text evidence="7">The sequence shown here is derived from an EMBL/GenBank/DDBJ whole genome shotgun (WGS) entry which is preliminary data.</text>
</comment>
<feature type="domain" description="Helicase ATP-binding" evidence="5">
    <location>
        <begin position="13"/>
        <end position="166"/>
    </location>
</feature>
<dbReference type="RefSeq" id="WP_103199727.1">
    <property type="nucleotide sequence ID" value="NZ_JASMUA010000004.1"/>
</dbReference>
<evidence type="ECO:0000256" key="4">
    <source>
        <dbReference type="ARBA" id="ARBA00022840"/>
    </source>
</evidence>
<dbReference type="SUPFAM" id="SSF52540">
    <property type="entry name" value="P-loop containing nucleoside triphosphate hydrolases"/>
    <property type="match status" value="1"/>
</dbReference>
<gene>
    <name evidence="7" type="ORF">CRN52_02155</name>
</gene>
<dbReference type="PANTHER" id="PTHR43519:SF1">
    <property type="entry name" value="ATP-DEPENDENT RNA HELICASE HRPB"/>
    <property type="match status" value="1"/>
</dbReference>
<dbReference type="GO" id="GO:0003676">
    <property type="term" value="F:nucleic acid binding"/>
    <property type="evidence" value="ECO:0007669"/>
    <property type="project" value="InterPro"/>
</dbReference>
<dbReference type="PROSITE" id="PS51194">
    <property type="entry name" value="HELICASE_CTER"/>
    <property type="match status" value="1"/>
</dbReference>
<keyword evidence="2" id="KW-0378">Hydrolase</keyword>
<evidence type="ECO:0000313" key="8">
    <source>
        <dbReference type="Proteomes" id="UP000237466"/>
    </source>
</evidence>
<dbReference type="CDD" id="cd18791">
    <property type="entry name" value="SF2_C_RHA"/>
    <property type="match status" value="1"/>
</dbReference>
<dbReference type="Gene3D" id="1.20.120.1080">
    <property type="match status" value="1"/>
</dbReference>
<evidence type="ECO:0000256" key="2">
    <source>
        <dbReference type="ARBA" id="ARBA00022801"/>
    </source>
</evidence>
<dbReference type="SMART" id="SM00490">
    <property type="entry name" value="HELICc"/>
    <property type="match status" value="1"/>
</dbReference>
<dbReference type="InterPro" id="IPR007502">
    <property type="entry name" value="Helicase-assoc_dom"/>
</dbReference>
<dbReference type="GO" id="GO:0016787">
    <property type="term" value="F:hydrolase activity"/>
    <property type="evidence" value="ECO:0007669"/>
    <property type="project" value="UniProtKB-KW"/>
</dbReference>
<dbReference type="SMART" id="SM00487">
    <property type="entry name" value="DEXDc"/>
    <property type="match status" value="1"/>
</dbReference>
<feature type="domain" description="Helicase C-terminal" evidence="6">
    <location>
        <begin position="192"/>
        <end position="360"/>
    </location>
</feature>
<keyword evidence="1" id="KW-0547">Nucleotide-binding</keyword>
<dbReference type="PROSITE" id="PS51192">
    <property type="entry name" value="HELICASE_ATP_BIND_1"/>
    <property type="match status" value="1"/>
</dbReference>
<evidence type="ECO:0000313" key="7">
    <source>
        <dbReference type="EMBL" id="POB49868.1"/>
    </source>
</evidence>
<dbReference type="Pfam" id="PF00271">
    <property type="entry name" value="Helicase_C"/>
    <property type="match status" value="1"/>
</dbReference>
<dbReference type="Pfam" id="PF00270">
    <property type="entry name" value="DEAD"/>
    <property type="match status" value="1"/>
</dbReference>
<evidence type="ECO:0000259" key="6">
    <source>
        <dbReference type="PROSITE" id="PS51194"/>
    </source>
</evidence>
<protein>
    <submittedName>
        <fullName evidence="7">DEAD/DEAH box helicase</fullName>
    </submittedName>
</protein>
<dbReference type="InterPro" id="IPR011545">
    <property type="entry name" value="DEAD/DEAH_box_helicase_dom"/>
</dbReference>
<sequence length="781" mass="87246">MSTLPIDIIKAQFDHLLGHTHLVVEAETGSGKSTRLPLWAAEHGRVLVIEPRRIACTSLAEFLAEQSGQPLGSKVGYAIKLQAAYDAQTNIVFVTPGVALRWLAEDGLSAFDIIIIDEFHERRWDMDLLTAMLKAQNSHRLVLTSATLAGEKLAKYLNAERLQSQGRCYPVSIEYRAKESHLLPSKKQCEHDVLAAIKEVLQTEGQDILVFLPGRKEISNLVSQLQAQPSLVVAKLHASVSDEEKRIALTEQAQRKVVLATNVAETSLTIPNITTVIDSGLERRTIQRNGRTTLILSHISKASAAQRAGRAGRVMAGQCLRLYGEHAPLELATPPELQREELSEPMLAAACCGYRLAELEFLDGLPEKSLVQAHKILNDMQAITTEGKVTEHGKKLYPLPVDTLYADLVTRMPTKALKEAMIDLAAGLSVPAALYQIKGGEEVEILLEQEPQQCDATLMIQLIRGQRFSGVLVDEGALEEARGLSQQMRDLFELPDLEVSSRYTRVELVKAIARLHPELVFIRRAKRREALGNGKMEMMVGRQSRFSDKHELALVLDSHSLPGKGVKQTLNLASVIMPASLTLINELELGEWRQGETRPSNDAVEVEMQLVYAGRVVESRLEQPQGEDAIETIVALVKKGQLLPELYACVTTQMTHWHLYCALGLNEEQRPIGLLDFDQWLREQLDAMGVNEVDEMALFESHDFPYRGIPEWQYKDFAEQFPLSLSLPDLQLTVEYFPAGKLVQVVFAGGNRKGDPKRWELPRFSGWRVQYRKASRVIDVR</sequence>
<dbReference type="InterPro" id="IPR014001">
    <property type="entry name" value="Helicase_ATP-bd"/>
</dbReference>
<dbReference type="InterPro" id="IPR001650">
    <property type="entry name" value="Helicase_C-like"/>
</dbReference>
<evidence type="ECO:0000259" key="5">
    <source>
        <dbReference type="PROSITE" id="PS51192"/>
    </source>
</evidence>
<dbReference type="GO" id="GO:0005524">
    <property type="term" value="F:ATP binding"/>
    <property type="evidence" value="ECO:0007669"/>
    <property type="project" value="UniProtKB-KW"/>
</dbReference>
<dbReference type="Gene3D" id="3.40.50.300">
    <property type="entry name" value="P-loop containing nucleotide triphosphate hydrolases"/>
    <property type="match status" value="2"/>
</dbReference>
<dbReference type="InterPro" id="IPR027417">
    <property type="entry name" value="P-loop_NTPase"/>
</dbReference>
<dbReference type="GO" id="GO:0004386">
    <property type="term" value="F:helicase activity"/>
    <property type="evidence" value="ECO:0007669"/>
    <property type="project" value="UniProtKB-KW"/>
</dbReference>
<accession>A0A2S3R833</accession>